<organism evidence="1">
    <name type="scientific">marine sediment metagenome</name>
    <dbReference type="NCBI Taxonomy" id="412755"/>
    <lineage>
        <taxon>unclassified sequences</taxon>
        <taxon>metagenomes</taxon>
        <taxon>ecological metagenomes</taxon>
    </lineage>
</organism>
<dbReference type="AlphaFoldDB" id="X1BAF9"/>
<gene>
    <name evidence="1" type="ORF">S01H4_31536</name>
</gene>
<name>X1BAF9_9ZZZZ</name>
<sequence length="68" mass="7480">MKSKVVFVAFLLAFYIAPMILAPSYTAPAIGNESNFSLSDGEGWLDGWNYRKQLSLIGETGADTDYQV</sequence>
<evidence type="ECO:0000313" key="1">
    <source>
        <dbReference type="EMBL" id="GAG81103.1"/>
    </source>
</evidence>
<dbReference type="EMBL" id="BART01016391">
    <property type="protein sequence ID" value="GAG81103.1"/>
    <property type="molecule type" value="Genomic_DNA"/>
</dbReference>
<comment type="caution">
    <text evidence="1">The sequence shown here is derived from an EMBL/GenBank/DDBJ whole genome shotgun (WGS) entry which is preliminary data.</text>
</comment>
<reference evidence="1" key="1">
    <citation type="journal article" date="2014" name="Front. Microbiol.">
        <title>High frequency of phylogenetically diverse reductive dehalogenase-homologous genes in deep subseafloor sedimentary metagenomes.</title>
        <authorList>
            <person name="Kawai M."/>
            <person name="Futagami T."/>
            <person name="Toyoda A."/>
            <person name="Takaki Y."/>
            <person name="Nishi S."/>
            <person name="Hori S."/>
            <person name="Arai W."/>
            <person name="Tsubouchi T."/>
            <person name="Morono Y."/>
            <person name="Uchiyama I."/>
            <person name="Ito T."/>
            <person name="Fujiyama A."/>
            <person name="Inagaki F."/>
            <person name="Takami H."/>
        </authorList>
    </citation>
    <scope>NUCLEOTIDE SEQUENCE</scope>
    <source>
        <strain evidence="1">Expedition CK06-06</strain>
    </source>
</reference>
<accession>X1BAF9</accession>
<proteinExistence type="predicted"/>
<protein>
    <submittedName>
        <fullName evidence="1">Uncharacterized protein</fullName>
    </submittedName>
</protein>